<name>A0A086THE0_HAPC1</name>
<dbReference type="EMBL" id="JPKY01000002">
    <property type="protein sequence ID" value="KFH48772.1"/>
    <property type="molecule type" value="Genomic_DNA"/>
</dbReference>
<feature type="chain" id="PRO_5001815732" description="Ecp2 effector protein domain-containing protein" evidence="1">
    <location>
        <begin position="21"/>
        <end position="137"/>
    </location>
</feature>
<feature type="signal peptide" evidence="1">
    <location>
        <begin position="1"/>
        <end position="20"/>
    </location>
</feature>
<evidence type="ECO:0000313" key="2">
    <source>
        <dbReference type="EMBL" id="KFH48772.1"/>
    </source>
</evidence>
<evidence type="ECO:0008006" key="4">
    <source>
        <dbReference type="Google" id="ProtNLM"/>
    </source>
</evidence>
<sequence length="137" mass="14143">MVNLASAFGLLVLAPLAALAVDPRPICDGLGPPANTEDAQACINWLRDQGSRIFATERWGSTVCSHGRAEISIVSRGIKDWASSSSGATIAAAAQVVLDTCKDSNGGVEGGAISDGNPHHLEVSIHLPVSMQPGWGK</sequence>
<proteinExistence type="predicted"/>
<reference evidence="3" key="1">
    <citation type="journal article" date="2014" name="Genome Announc.">
        <title>Genome sequence and annotation of Acremonium chrysogenum, producer of the beta-lactam antibiotic cephalosporin C.</title>
        <authorList>
            <person name="Terfehr D."/>
            <person name="Dahlmann T.A."/>
            <person name="Specht T."/>
            <person name="Zadra I."/>
            <person name="Kuernsteiner H."/>
            <person name="Kueck U."/>
        </authorList>
    </citation>
    <scope>NUCLEOTIDE SEQUENCE [LARGE SCALE GENOMIC DNA]</scope>
    <source>
        <strain evidence="3">ATCC 11550 / CBS 779.69 / DSM 880 / IAM 14645 / JCM 23072 / IMI 49137</strain>
    </source>
</reference>
<keyword evidence="1" id="KW-0732">Signal</keyword>
<keyword evidence="3" id="KW-1185">Reference proteome</keyword>
<organism evidence="2 3">
    <name type="scientific">Hapsidospora chrysogenum (strain ATCC 11550 / CBS 779.69 / DSM 880 / IAM 14645 / JCM 23072 / IMI 49137)</name>
    <name type="common">Acremonium chrysogenum</name>
    <dbReference type="NCBI Taxonomy" id="857340"/>
    <lineage>
        <taxon>Eukaryota</taxon>
        <taxon>Fungi</taxon>
        <taxon>Dikarya</taxon>
        <taxon>Ascomycota</taxon>
        <taxon>Pezizomycotina</taxon>
        <taxon>Sordariomycetes</taxon>
        <taxon>Hypocreomycetidae</taxon>
        <taxon>Hypocreales</taxon>
        <taxon>Bionectriaceae</taxon>
        <taxon>Hapsidospora</taxon>
    </lineage>
</organism>
<dbReference type="Proteomes" id="UP000029964">
    <property type="component" value="Unassembled WGS sequence"/>
</dbReference>
<gene>
    <name evidence="2" type="ORF">ACRE_003300</name>
</gene>
<dbReference type="AlphaFoldDB" id="A0A086THE0"/>
<comment type="caution">
    <text evidence="2">The sequence shown here is derived from an EMBL/GenBank/DDBJ whole genome shotgun (WGS) entry which is preliminary data.</text>
</comment>
<evidence type="ECO:0000313" key="3">
    <source>
        <dbReference type="Proteomes" id="UP000029964"/>
    </source>
</evidence>
<dbReference type="HOGENOM" id="CLU_1864534_0_0_1"/>
<evidence type="ECO:0000256" key="1">
    <source>
        <dbReference type="SAM" id="SignalP"/>
    </source>
</evidence>
<accession>A0A086THE0</accession>
<protein>
    <recommendedName>
        <fullName evidence="4">Ecp2 effector protein domain-containing protein</fullName>
    </recommendedName>
</protein>